<evidence type="ECO:0000256" key="11">
    <source>
        <dbReference type="ARBA" id="ARBA00023175"/>
    </source>
</evidence>
<dbReference type="FunFam" id="1.20.920.20:FF:000006">
    <property type="entry name" value="Dynein, axonemal, heavy chain 6"/>
    <property type="match status" value="1"/>
</dbReference>
<keyword evidence="10" id="KW-0969">Cilium</keyword>
<feature type="compositionally biased region" description="Pro residues" evidence="14">
    <location>
        <begin position="1"/>
        <end position="14"/>
    </location>
</feature>
<keyword evidence="7" id="KW-0067">ATP-binding</keyword>
<dbReference type="Gene3D" id="3.40.50.300">
    <property type="entry name" value="P-loop containing nucleotide triphosphate hydrolases"/>
    <property type="match status" value="6"/>
</dbReference>
<feature type="region of interest" description="Disordered" evidence="14">
    <location>
        <begin position="1"/>
        <end position="60"/>
    </location>
</feature>
<evidence type="ECO:0000256" key="13">
    <source>
        <dbReference type="ARBA" id="ARBA00023273"/>
    </source>
</evidence>
<dbReference type="InterPro" id="IPR026983">
    <property type="entry name" value="DHC"/>
</dbReference>
<dbReference type="GO" id="GO:0005930">
    <property type="term" value="C:axoneme"/>
    <property type="evidence" value="ECO:0007669"/>
    <property type="project" value="UniProtKB-SubCell"/>
</dbReference>
<dbReference type="PANTHER" id="PTHR22878:SF64">
    <property type="entry name" value="DYNEIN AXONEMAL HEAVY CHAIN 14"/>
    <property type="match status" value="1"/>
</dbReference>
<keyword evidence="18" id="KW-1185">Reference proteome</keyword>
<dbReference type="InterPro" id="IPR013602">
    <property type="entry name" value="Dynein_heavy_linker"/>
</dbReference>
<keyword evidence="9" id="KW-0175">Coiled coil</keyword>
<dbReference type="InterPro" id="IPR024743">
    <property type="entry name" value="Dynein_HC_stalk"/>
</dbReference>
<comment type="subcellular location">
    <subcellularLocation>
        <location evidence="1">Cytoplasm</location>
        <location evidence="1">Cytoskeleton</location>
        <location evidence="1">Cilium axoneme</location>
    </subcellularLocation>
</comment>
<dbReference type="Gene3D" id="1.10.8.720">
    <property type="entry name" value="Region D6 of dynein motor"/>
    <property type="match status" value="1"/>
</dbReference>
<dbReference type="GO" id="GO:0008569">
    <property type="term" value="F:minus-end-directed microtubule motor activity"/>
    <property type="evidence" value="ECO:0007669"/>
    <property type="project" value="InterPro"/>
</dbReference>
<dbReference type="InterPro" id="IPR041658">
    <property type="entry name" value="AAA_lid_11"/>
</dbReference>
<keyword evidence="11" id="KW-0505">Motor protein</keyword>
<dbReference type="FunFam" id="1.10.287.2620:FF:000001">
    <property type="entry name" value="Cytoplasmic dynein heavy chain 1"/>
    <property type="match status" value="1"/>
</dbReference>
<dbReference type="FunFam" id="3.40.50.300:FF:000049">
    <property type="entry name" value="Dynein, axonemal, heavy chain 5"/>
    <property type="match status" value="1"/>
</dbReference>
<dbReference type="InterPro" id="IPR043157">
    <property type="entry name" value="Dynein_AAA1S"/>
</dbReference>
<dbReference type="Gene3D" id="1.10.8.710">
    <property type="match status" value="1"/>
</dbReference>
<evidence type="ECO:0000256" key="3">
    <source>
        <dbReference type="ARBA" id="ARBA00022490"/>
    </source>
</evidence>
<dbReference type="FunFam" id="3.40.50.300:FF:000320">
    <property type="entry name" value="Dynein, axonemal, heavy chain 5"/>
    <property type="match status" value="1"/>
</dbReference>
<dbReference type="GO" id="GO:0007018">
    <property type="term" value="P:microtubule-based movement"/>
    <property type="evidence" value="ECO:0007669"/>
    <property type="project" value="InterPro"/>
</dbReference>
<dbReference type="InterPro" id="IPR003593">
    <property type="entry name" value="AAA+_ATPase"/>
</dbReference>
<evidence type="ECO:0000256" key="2">
    <source>
        <dbReference type="ARBA" id="ARBA00008887"/>
    </source>
</evidence>
<comment type="similarity">
    <text evidence="2">Belongs to the dynein heavy chain family.</text>
</comment>
<dbReference type="InterPro" id="IPR042219">
    <property type="entry name" value="AAA_lid_11_sf"/>
</dbReference>
<dbReference type="FunFam" id="1.20.58.1120:FF:000007">
    <property type="entry name" value="Dynein heavy chain 4"/>
    <property type="match status" value="1"/>
</dbReference>
<feature type="transmembrane region" description="Helical" evidence="15">
    <location>
        <begin position="3908"/>
        <end position="3929"/>
    </location>
</feature>
<dbReference type="GO" id="GO:0051959">
    <property type="term" value="F:dynein light intermediate chain binding"/>
    <property type="evidence" value="ECO:0007669"/>
    <property type="project" value="InterPro"/>
</dbReference>
<name>A0A674JJ63_9SAUR</name>
<evidence type="ECO:0000259" key="16">
    <source>
        <dbReference type="SMART" id="SM00382"/>
    </source>
</evidence>
<dbReference type="InterPro" id="IPR042222">
    <property type="entry name" value="Dynein_2_N"/>
</dbReference>
<organism evidence="17 18">
    <name type="scientific">Terrapene triunguis</name>
    <name type="common">Three-toed box turtle</name>
    <dbReference type="NCBI Taxonomy" id="2587831"/>
    <lineage>
        <taxon>Eukaryota</taxon>
        <taxon>Metazoa</taxon>
        <taxon>Chordata</taxon>
        <taxon>Craniata</taxon>
        <taxon>Vertebrata</taxon>
        <taxon>Euteleostomi</taxon>
        <taxon>Archelosauria</taxon>
        <taxon>Testudinata</taxon>
        <taxon>Testudines</taxon>
        <taxon>Cryptodira</taxon>
        <taxon>Durocryptodira</taxon>
        <taxon>Testudinoidea</taxon>
        <taxon>Emydidae</taxon>
        <taxon>Terrapene</taxon>
    </lineage>
</organism>
<dbReference type="Gene3D" id="1.20.920.20">
    <property type="match status" value="1"/>
</dbReference>
<dbReference type="Pfam" id="PF12781">
    <property type="entry name" value="AAA_9"/>
    <property type="match status" value="1"/>
</dbReference>
<keyword evidence="13" id="KW-0966">Cell projection</keyword>
<dbReference type="SMART" id="SM00382">
    <property type="entry name" value="AAA"/>
    <property type="match status" value="2"/>
</dbReference>
<dbReference type="Pfam" id="PF03028">
    <property type="entry name" value="Dynein_heavy"/>
    <property type="match status" value="1"/>
</dbReference>
<dbReference type="InParanoid" id="A0A674JJ63"/>
<dbReference type="Pfam" id="PF18199">
    <property type="entry name" value="Dynein_C"/>
    <property type="match status" value="1"/>
</dbReference>
<keyword evidence="5" id="KW-0677">Repeat</keyword>
<evidence type="ECO:0000313" key="17">
    <source>
        <dbReference type="Ensembl" id="ENSTMTP00000020733.1"/>
    </source>
</evidence>
<dbReference type="InterPro" id="IPR041228">
    <property type="entry name" value="Dynein_C"/>
</dbReference>
<evidence type="ECO:0000256" key="7">
    <source>
        <dbReference type="ARBA" id="ARBA00022840"/>
    </source>
</evidence>
<dbReference type="InterPro" id="IPR035706">
    <property type="entry name" value="AAA_9"/>
</dbReference>
<feature type="domain" description="AAA+ ATPase" evidence="16">
    <location>
        <begin position="1935"/>
        <end position="2175"/>
    </location>
</feature>
<dbReference type="FunFam" id="3.40.50.300:FF:000063">
    <property type="entry name" value="dynein heavy chain 6, axonemal"/>
    <property type="match status" value="1"/>
</dbReference>
<dbReference type="InterPro" id="IPR041466">
    <property type="entry name" value="Dynein_AAA5_ext"/>
</dbReference>
<reference evidence="17" key="1">
    <citation type="submission" date="2025-08" db="UniProtKB">
        <authorList>
            <consortium name="Ensembl"/>
        </authorList>
    </citation>
    <scope>IDENTIFICATION</scope>
</reference>
<dbReference type="Pfam" id="PF18198">
    <property type="entry name" value="AAA_lid_11"/>
    <property type="match status" value="1"/>
</dbReference>
<dbReference type="FunFam" id="3.10.490.20:FF:000005">
    <property type="entry name" value="Dynein axonemal heavy chain 6"/>
    <property type="match status" value="1"/>
</dbReference>
<feature type="domain" description="AAA+ ATPase" evidence="16">
    <location>
        <begin position="1215"/>
        <end position="1354"/>
    </location>
</feature>
<reference evidence="17" key="2">
    <citation type="submission" date="2025-09" db="UniProtKB">
        <authorList>
            <consortium name="Ensembl"/>
        </authorList>
    </citation>
    <scope>IDENTIFICATION</scope>
</reference>
<dbReference type="GO" id="GO:0045505">
    <property type="term" value="F:dynein intermediate chain binding"/>
    <property type="evidence" value="ECO:0007669"/>
    <property type="project" value="InterPro"/>
</dbReference>
<evidence type="ECO:0000256" key="8">
    <source>
        <dbReference type="ARBA" id="ARBA00023017"/>
    </source>
</evidence>
<dbReference type="InterPro" id="IPR004273">
    <property type="entry name" value="Dynein_heavy_D6_P-loop"/>
</dbReference>
<dbReference type="InterPro" id="IPR035699">
    <property type="entry name" value="AAA_6"/>
</dbReference>
<dbReference type="Pfam" id="PF12777">
    <property type="entry name" value="MT"/>
    <property type="match status" value="1"/>
</dbReference>
<dbReference type="Gene3D" id="1.20.58.1120">
    <property type="match status" value="1"/>
</dbReference>
<dbReference type="Ensembl" id="ENSTMTT00000021455.1">
    <property type="protein sequence ID" value="ENSTMTP00000020733.1"/>
    <property type="gene ID" value="ENSTMTG00000015003.1"/>
</dbReference>
<evidence type="ECO:0000256" key="5">
    <source>
        <dbReference type="ARBA" id="ARBA00022737"/>
    </source>
</evidence>
<evidence type="ECO:0000256" key="15">
    <source>
        <dbReference type="SAM" id="Phobius"/>
    </source>
</evidence>
<dbReference type="InterPro" id="IPR043160">
    <property type="entry name" value="Dynein_C_barrel"/>
</dbReference>
<sequence>MAAPLITPPPPSQCLPPATNSCSHGRSAPGGRGRSGDGVCSGGGGKRRGGAEAGASGKGWSGGGVWAERGRYAFLVSRTMMYNQLFLADELFLSCLLYIQGLCEDACNINCCKGSEDNAIYLIKVDRSRTYSLDEFCEEQYQQNKEALHQLQVFREKVIKAIQSTFLRVAEMKGAQKLFQSVPSDSKENPKYAEISEWRQMMKRFSRFLLLVDKIFQELLRKLVHNAVQLLLELFKGSSNVTNTDEKKNENLIRLFLHSWLRARHAIEILIFNSIYTVQCGDFFIMYHIAVDYMGKYNISVIGEWNMHAVYDLCLCIIVNLSSEKSLRKLTCFNYLFLAQVIPFSRDTHLSVFIAQSLHKIMQSPESCTELWEKEYPAPWPSWELLLGTDPCYQNKILTLLSILSSSMEQVESYSRNFMRYCAMVNEAKTMNMEILALQRELSSHDFRGILNKYTADVNEIIRMTIERRIHMIKVRSVNYQTDCLPYFETLVNIIRSSLYAIVEARNSHLSEVIHSALRKLDKDLTTVEEFIEHLTFLSQISSELPMLETQYNTLSQLYSIARAYDFFIPVEQFALYQTLTRSLRFCTLTFLEHILTHFYVTQVRNPVLLLSKTLPKTAKEMIQSLVEEAAVISNKSRSYANYQDLFDSSIADMRSLSLERMSQKNQVGDSSSQRVNKELSEVESELSLRKLLWDLLEEWGKLSFRWKHTLFQNVDVDLIQKDVSRFMQTIQILEKGLPENNIIIGLKQSLIDFKEGLSVIVSLRSPCLQPRHWEAIRYIIGQSISWDKKFTLEDVLQLNLFQYKKEIVDVSVTATNEATLEIMLNKIINLWNKTNFHLSPHRSETSTVMIISSAEDIMAQLEESQVTISTIKGSCYVGPIKNLVDAWDHTLNLFSRTLEEWLTCQRNWIYLEPIFHAPEIQRQLPAEASLFSQVNNKWKEIMACTEDDPNALRAATTAGVLEMLQTNNAHLEKIQKSLEDYLEIKRMIFPRFYFLSNAELLDILAESKNPEAVQPHLVKCFANIRKLYIRRHDQNSPVVVMISSAEEETLFVPKIIRVRGPVEQWLGNVESSMFDMSQIMFNKDCTRSFQSSDPKMALTGIHDELVHHLEQLAEMASDILPFHKQTTLEALLILYIHCRDILSSLIDKQIFKREDFEWTRQLRYEWNEMNTTCRVVQGNASFIYGYEYLGCSSRLVITPLTDRCWLTLTGALHLNLGGCPAGPAGTGKTETVKDLSKAMGKLCVVFNCFEGLDYQMMGKFFCGLVQSGTWCCFDEFNRIDIEVLSVIASQIQTIKTAKDSHVIRFVLEGKEIRINTSCGIFITMNPGYKGRVELPDNLKSLFRPVSMMVPDYQLIAEVMLFSEGFKSAKSLSGKLVNLYQLACNQLSQQDHYDFGMRAIKTVLLRAGQKKKELKIHVPAEEETLIIINSLKEANLPKFLAEDVPLFENIMADLFPGITVPRVSTHKLEKSVAVAMQQLCLQPWASQIEKVLQFHNQILARVGVMLVGPTGGGKTTVRTILEKALVILPTLSLLMEPARLDSATSTSKGKVDTFVINPKCVSVGELYGQTDPNTMEWSDGLLASAVRTFAKHSTKKSKKMEANTDAATRIQDAYTVSSVVILMIIRNMLVLHDLMLTCKTITDWQWIILDGPVDTVWIENLNTVLDDTRTLCLANSERIYLPSGIRMIFETDSLSQASPATVSRCAMVFVDPSNLGWEPYVKTWLLKASRIITQSGSECLESLFEKSIKKGLNFLDKHKKMQPFPVQQLGIVMNLCRILGAFIDIMSKNGLFCHSEEDQKWFLEKYPDKLPSLLEKLYVFAFTWAVGGVLRRETDYEEESLIGINTKDESLVTVTRGFSNFVRDIFEGESPIGIQFPAGDRVIFEYFVDLQTGDFAPWTDLVPTTQFLIQQDTLKLIPNMETICYSFLTSLLLMNKHPVLITGDSGIGKTAMIQNMLERLQKQGGFFVKSGTILGDVVLHNEIKKSTKGPYSASETGDIASSSERIKGVIVSTIQCGAHTSAAQIQAWVRQKLILKSKDTLGAPKSKQVIMFIDDLNMPIPEEYGAQPPLETIRQFLDLGGFYDTKQLAWKNIQDVSLVADCAPPSGGRNEISPRLLTHFCLLVLPQPSLQSLQRIFQVLQGLLQAHRSVIVSNETAALLFVHETTRVFHDRLIESAEREIFYQFLANELHNYFKITWTKEKLMEESTIFVDFLDMNTPLESKIYRNITNYEKLVSVLEEFQTKMNSTNTKTSMVFFKEAVEHTTRAARVFRQPGGHMMLVGLDGNGKITCATLACYLSNCSLFRLSVTHSYSYTDFIEDLKRVYRQTGLEGQNTVLLITDSDIVQVNDSFLEHLSCILNSGEVLDLFDKEELEGIVVKLTARYVTVIPPAKMKPLFQRVRSKLHIVLTTSPAGLNFRQLCRIYPSIVNCSTIDWYNNWPEEALLHVAKSYFSHEDIYVIDVVRKNLTNMVAQVCVEIHKSASTTTEKYLKETKRHYYITPNSYLQFIDTFSSILQSTKKKSLFNRACFYNGLTKLLEATSLVAEMQEELLTLGPQIEQKSKEIEELVEKLHRDSLVVEQVRTLVKQDEEIMAEETKVVEEYARQATEELNAVLPALEKALAALDALDKAHIAELRVYTHPPPLVLTVMNAVCILLQKKPSWATTKLLLADAGFLKKLVTLDKDNLPEKVFLQLKRYVRSPDFSPSKVGLVSIACCSMCHWILALDHYHEVQKLMKPKQIRVTEAQEVLRLAHQKLDEKQRSLALIEEHEQNLEASYQESIAQKEMLATRKQLATQRLHRASVLSTALADEMERWKESVNNLDERLQGIMGDALVSAACIIYSGVLSAEYRQQLINECLRLCNENIIPVSPNYSLITAMTEKNEVSKWQNEGLPLDQYSIENAILVKKGQRWPLLIDPQKQAYKWICQMEGDRLRQIHASDTNYLRTLENAMRIGDSILLQGLAETLDSNLKPILRKEIYSRGGKDFIRIGDAEIEYNHNFRLYITTQKANPHFLPAVCNMVTMINFTVTFQGLQDQLLSTVVIHETPQLEQQRCELLESISADQITLRELEQKSLKLLQKTEGHILDDQDLIDNLQRTKVTSKEIFERVEASAKTEATIEKTRKNYLPIATRGAVLYFVVADLIKINYMYQFSLEWFHKIFVESMDFVNKLQSQISLSDSTSSVCGTVRALSRQRKRHFTQEHWEECENETDSFNRHLKDIIDMLTNNVYKTVSSALFTENQLCFSFLLCTKIMQNNCGENQAQDKLGFLPVNEWNFFLYSSMLANIMDTQSEFENYDRGPMPPCYECQYMSTHMQPFNLLCDSLASNSQQWSSFLNSGNLYYLLSTRYRPASSQQDTDLQSDAPKERIGLDSAVVDFHWENLSSFQRIILIKILRPGSLNSAIREFVIEKLGARYLQTGGINLKEVYEDSSATTPLIFIHSHGIDPAAHLLRLAQEIKGSTQHVKMVSLGRGQGSKAEDLIHKAQLLSGQWVFLQNCHLAASFMPRLCTIVDSFTQPNINMDPQFRLWLSSTPDPSFPIPILQKGFKMAIEPPQGLKGKLLQTFGYSGSGEVTEIIFNKVECGLSWKKLVFSLCFFNAVVHERKKYGALGWNVPYEFNSSDLEVSIQMLGMLLANQEQIPWQAICYLTGEIAYGGRVTDHWDRRCLLSILNNFYSPVVLQEGFAYSSDGVYRPVSATDSLQDCRAYLESLPDTDSPELFGMHACAGRAFLESQAQTFIDTIVSMQPGISMDTLIIRSSQDELVLEIASDILRQLPLTVEEQDTELTPGTEHSSKMKITLGSLLSGPIWAALAKATKGYDPFINSALLTVLRQEIDRFNHLLSVITISLHSLQRAMKGEIIFTTGLEELYNSVLKSKVPEFWQPYSYMSNKPLGSWIDDLILRVNFFAIWANQIVVYFIPAGFLTAVLQNYARQNGISVDSLTFGHRLLPTIHDEDCNLREVKRKQNIIQTAFKVRAGSSPPENGILVFGLYIDGARWSPTTHVLEEPFLHDRFYPLPEIVFLPQQIIQTRHTCPDEEQRELMHYECPLYQTPQRAGILLSTGLSTNFVTTISLPTKRTSSHWVTRGVAMLCQLDD</sequence>
<dbReference type="Pfam" id="PF08393">
    <property type="entry name" value="DHC_N2"/>
    <property type="match status" value="1"/>
</dbReference>
<evidence type="ECO:0000313" key="18">
    <source>
        <dbReference type="Proteomes" id="UP000472274"/>
    </source>
</evidence>
<evidence type="ECO:0000256" key="12">
    <source>
        <dbReference type="ARBA" id="ARBA00023212"/>
    </source>
</evidence>
<dbReference type="Gene3D" id="1.20.920.30">
    <property type="match status" value="1"/>
</dbReference>
<dbReference type="Gene3D" id="1.10.287.2620">
    <property type="match status" value="1"/>
</dbReference>
<dbReference type="FunFam" id="1.10.8.720:FF:000001">
    <property type="entry name" value="dynein heavy chain 7, axonemal"/>
    <property type="match status" value="1"/>
</dbReference>
<dbReference type="FunFam" id="1.10.8.710:FF:000004">
    <property type="entry name" value="Dynein axonemal heavy chain 6"/>
    <property type="match status" value="1"/>
</dbReference>
<keyword evidence="15" id="KW-0812">Transmembrane</keyword>
<evidence type="ECO:0000256" key="10">
    <source>
        <dbReference type="ARBA" id="ARBA00023069"/>
    </source>
</evidence>
<keyword evidence="3" id="KW-0963">Cytoplasm</keyword>
<dbReference type="Proteomes" id="UP000472274">
    <property type="component" value="Unplaced"/>
</dbReference>
<dbReference type="Gene3D" id="1.20.1270.280">
    <property type="match status" value="1"/>
</dbReference>
<dbReference type="Gene3D" id="6.10.140.1060">
    <property type="match status" value="1"/>
</dbReference>
<proteinExistence type="inferred from homology"/>
<dbReference type="Pfam" id="PF12780">
    <property type="entry name" value="AAA_8"/>
    <property type="match status" value="1"/>
</dbReference>
<dbReference type="Pfam" id="PF12775">
    <property type="entry name" value="AAA_7"/>
    <property type="match status" value="2"/>
</dbReference>
<keyword evidence="12" id="KW-0206">Cytoskeleton</keyword>
<protein>
    <recommendedName>
        <fullName evidence="16">AAA+ ATPase domain-containing protein</fullName>
    </recommendedName>
</protein>
<dbReference type="FunFam" id="3.40.50.300:FF:001810">
    <property type="entry name" value="Cytoplasmic dynein 2 heavy chain 1"/>
    <property type="match status" value="1"/>
</dbReference>
<keyword evidence="8" id="KW-0243">Dynein</keyword>
<dbReference type="InterPro" id="IPR024317">
    <property type="entry name" value="Dynein_heavy_chain_D4_dom"/>
</dbReference>
<dbReference type="Pfam" id="PF17852">
    <property type="entry name" value="Dynein_AAA_lid"/>
    <property type="match status" value="1"/>
</dbReference>
<dbReference type="GO" id="GO:0005524">
    <property type="term" value="F:ATP binding"/>
    <property type="evidence" value="ECO:0007669"/>
    <property type="project" value="UniProtKB-KW"/>
</dbReference>
<dbReference type="SUPFAM" id="SSF52540">
    <property type="entry name" value="P-loop containing nucleoside triphosphate hydrolases"/>
    <property type="match status" value="4"/>
</dbReference>
<accession>A0A674JJ63</accession>
<dbReference type="Gene3D" id="1.20.140.100">
    <property type="entry name" value="Dynein heavy chain, N-terminal domain 2"/>
    <property type="match status" value="1"/>
</dbReference>
<dbReference type="FunFam" id="3.20.180.20:FF:000001">
    <property type="entry name" value="Dynein axonemal heavy chain 5"/>
    <property type="match status" value="1"/>
</dbReference>
<dbReference type="Gene3D" id="1.10.8.1220">
    <property type="match status" value="1"/>
</dbReference>
<keyword evidence="6" id="KW-0547">Nucleotide-binding</keyword>
<dbReference type="InterPro" id="IPR027417">
    <property type="entry name" value="P-loop_NTPase"/>
</dbReference>
<evidence type="ECO:0000256" key="6">
    <source>
        <dbReference type="ARBA" id="ARBA00022741"/>
    </source>
</evidence>
<dbReference type="PANTHER" id="PTHR22878">
    <property type="entry name" value="DYNEIN HEAVY CHAIN 6, AXONEMAL-LIKE-RELATED"/>
    <property type="match status" value="1"/>
</dbReference>
<keyword evidence="15" id="KW-0472">Membrane</keyword>
<evidence type="ECO:0000256" key="1">
    <source>
        <dbReference type="ARBA" id="ARBA00004430"/>
    </source>
</evidence>
<evidence type="ECO:0000256" key="4">
    <source>
        <dbReference type="ARBA" id="ARBA00022701"/>
    </source>
</evidence>
<dbReference type="GO" id="GO:0030286">
    <property type="term" value="C:dynein complex"/>
    <property type="evidence" value="ECO:0007669"/>
    <property type="project" value="UniProtKB-KW"/>
</dbReference>
<evidence type="ECO:0000256" key="9">
    <source>
        <dbReference type="ARBA" id="ARBA00023054"/>
    </source>
</evidence>
<dbReference type="Gene3D" id="3.10.490.20">
    <property type="match status" value="1"/>
</dbReference>
<keyword evidence="15" id="KW-1133">Transmembrane helix</keyword>
<keyword evidence="4" id="KW-0493">Microtubule</keyword>
<dbReference type="FunFam" id="1.20.140.100:FF:000004">
    <property type="entry name" value="Dynein axonemal heavy chain 6"/>
    <property type="match status" value="1"/>
</dbReference>
<dbReference type="GeneTree" id="ENSGT00940000165101"/>
<dbReference type="Pfam" id="PF12774">
    <property type="entry name" value="AAA_6"/>
    <property type="match status" value="1"/>
</dbReference>
<evidence type="ECO:0000256" key="14">
    <source>
        <dbReference type="SAM" id="MobiDB-lite"/>
    </source>
</evidence>
<dbReference type="GO" id="GO:0005874">
    <property type="term" value="C:microtubule"/>
    <property type="evidence" value="ECO:0007669"/>
    <property type="project" value="UniProtKB-KW"/>
</dbReference>